<name>A0AAW9RIX1_9GAMM</name>
<dbReference type="PROSITE" id="PS00868">
    <property type="entry name" value="CYS_MET_METAB_PP"/>
    <property type="match status" value="1"/>
</dbReference>
<evidence type="ECO:0000313" key="5">
    <source>
        <dbReference type="EMBL" id="MEJ8568798.1"/>
    </source>
</evidence>
<dbReference type="GO" id="GO:0019346">
    <property type="term" value="P:transsulfuration"/>
    <property type="evidence" value="ECO:0007669"/>
    <property type="project" value="InterPro"/>
</dbReference>
<keyword evidence="5" id="KW-0032">Aminotransferase</keyword>
<comment type="similarity">
    <text evidence="4">Belongs to the trans-sulfuration enzymes family.</text>
</comment>
<dbReference type="PIRSF" id="PIRSF001434">
    <property type="entry name" value="CGS"/>
    <property type="match status" value="1"/>
</dbReference>
<dbReference type="PANTHER" id="PTHR11808:SF86">
    <property type="entry name" value="METHIONINE GAMMA-LYASE"/>
    <property type="match status" value="1"/>
</dbReference>
<dbReference type="GO" id="GO:0008483">
    <property type="term" value="F:transaminase activity"/>
    <property type="evidence" value="ECO:0007669"/>
    <property type="project" value="UniProtKB-KW"/>
</dbReference>
<gene>
    <name evidence="5" type="ORF">V3330_14285</name>
</gene>
<reference evidence="5 6" key="1">
    <citation type="submission" date="2024-02" db="EMBL/GenBank/DDBJ databases">
        <title>A novel Wenzhouxiangellaceae bacterium, isolated from coastal sediments.</title>
        <authorList>
            <person name="Du Z.-J."/>
            <person name="Ye Y.-Q."/>
            <person name="Zhang X.-Y."/>
        </authorList>
    </citation>
    <scope>NUCLEOTIDE SEQUENCE [LARGE SCALE GENOMIC DNA]</scope>
    <source>
        <strain evidence="5 6">CH-27</strain>
    </source>
</reference>
<evidence type="ECO:0000256" key="2">
    <source>
        <dbReference type="ARBA" id="ARBA00022898"/>
    </source>
</evidence>
<accession>A0AAW9RIX1</accession>
<feature type="modified residue" description="N6-(pyridoxal phosphate)lysine" evidence="3">
    <location>
        <position position="193"/>
    </location>
</feature>
<dbReference type="FunFam" id="3.40.640.10:FF:000046">
    <property type="entry name" value="Cystathionine gamma-lyase"/>
    <property type="match status" value="1"/>
</dbReference>
<organism evidence="5 6">
    <name type="scientific">Elongatibacter sediminis</name>
    <dbReference type="NCBI Taxonomy" id="3119006"/>
    <lineage>
        <taxon>Bacteria</taxon>
        <taxon>Pseudomonadati</taxon>
        <taxon>Pseudomonadota</taxon>
        <taxon>Gammaproteobacteria</taxon>
        <taxon>Chromatiales</taxon>
        <taxon>Wenzhouxiangellaceae</taxon>
        <taxon>Elongatibacter</taxon>
    </lineage>
</organism>
<sequence>MNKATLAVHAGTRRELNFGGLNTPIFTSSAIEYLDDSEVRYPRYFNTHNSLVVAEKIAALEHAEAAIVTSSGMAAISTVILGLLQPGDHVIFLEGLYGGTHAMVSTELERLGMTCSFVGADPEDFRKALRPETRMLYIESPTNPLLTVLDLRAIAGIAAEHGAWSVIDGTFATPVLQNPVDHGFDLVVHSGTKYLGGHSDLCCGAITGSGELIERLRGHALMHGGSLNAQDCALLERSLKTLDLRVRRQSANARTLAEALDAHGRIERVYYPGLASHPGHEIAAGQMDDFGAMLSFDLAADVDPVRFLRALRLIACAVSLGGVETTVCQPVATSHQKMPAAERERLGIRDALIRLSTGIEDPQDLIDDLEQALAAAA</sequence>
<dbReference type="RefSeq" id="WP_354696119.1">
    <property type="nucleotide sequence ID" value="NZ_JAZHOG010000009.1"/>
</dbReference>
<evidence type="ECO:0000256" key="1">
    <source>
        <dbReference type="ARBA" id="ARBA00001933"/>
    </source>
</evidence>
<proteinExistence type="inferred from homology"/>
<comment type="cofactor">
    <cofactor evidence="1 4">
        <name>pyridoxal 5'-phosphate</name>
        <dbReference type="ChEBI" id="CHEBI:597326"/>
    </cofactor>
</comment>
<dbReference type="GO" id="GO:0009086">
    <property type="term" value="P:methionine biosynthetic process"/>
    <property type="evidence" value="ECO:0007669"/>
    <property type="project" value="UniProtKB-ARBA"/>
</dbReference>
<protein>
    <submittedName>
        <fullName evidence="5">Aminotransferase class I/II-fold pyridoxal phosphate-dependent enzyme</fullName>
    </submittedName>
</protein>
<comment type="caution">
    <text evidence="5">The sequence shown here is derived from an EMBL/GenBank/DDBJ whole genome shotgun (WGS) entry which is preliminary data.</text>
</comment>
<dbReference type="InterPro" id="IPR015424">
    <property type="entry name" value="PyrdxlP-dep_Trfase"/>
</dbReference>
<dbReference type="Gene3D" id="3.90.1150.10">
    <property type="entry name" value="Aspartate Aminotransferase, domain 1"/>
    <property type="match status" value="1"/>
</dbReference>
<dbReference type="GO" id="GO:0030170">
    <property type="term" value="F:pyridoxal phosphate binding"/>
    <property type="evidence" value="ECO:0007669"/>
    <property type="project" value="InterPro"/>
</dbReference>
<keyword evidence="6" id="KW-1185">Reference proteome</keyword>
<dbReference type="FunFam" id="3.90.1150.10:FF:000033">
    <property type="entry name" value="Cystathionine gamma-synthase"/>
    <property type="match status" value="1"/>
</dbReference>
<dbReference type="Pfam" id="PF01053">
    <property type="entry name" value="Cys_Met_Meta_PP"/>
    <property type="match status" value="1"/>
</dbReference>
<dbReference type="SUPFAM" id="SSF53383">
    <property type="entry name" value="PLP-dependent transferases"/>
    <property type="match status" value="1"/>
</dbReference>
<dbReference type="InterPro" id="IPR000277">
    <property type="entry name" value="Cys/Met-Metab_PyrdxlP-dep_enz"/>
</dbReference>
<evidence type="ECO:0000256" key="4">
    <source>
        <dbReference type="RuleBase" id="RU362118"/>
    </source>
</evidence>
<dbReference type="GO" id="GO:0005737">
    <property type="term" value="C:cytoplasm"/>
    <property type="evidence" value="ECO:0007669"/>
    <property type="project" value="TreeGrafter"/>
</dbReference>
<dbReference type="Gene3D" id="3.40.640.10">
    <property type="entry name" value="Type I PLP-dependent aspartate aminotransferase-like (Major domain)"/>
    <property type="match status" value="1"/>
</dbReference>
<evidence type="ECO:0000256" key="3">
    <source>
        <dbReference type="PIRSR" id="PIRSR001434-2"/>
    </source>
</evidence>
<dbReference type="PANTHER" id="PTHR11808">
    <property type="entry name" value="TRANS-SULFURATION ENZYME FAMILY MEMBER"/>
    <property type="match status" value="1"/>
</dbReference>
<dbReference type="InterPro" id="IPR054542">
    <property type="entry name" value="Cys_met_metab_PP"/>
</dbReference>
<evidence type="ECO:0000313" key="6">
    <source>
        <dbReference type="Proteomes" id="UP001359886"/>
    </source>
</evidence>
<keyword evidence="2 3" id="KW-0663">Pyridoxal phosphate</keyword>
<dbReference type="CDD" id="cd00614">
    <property type="entry name" value="CGS_like"/>
    <property type="match status" value="1"/>
</dbReference>
<keyword evidence="5" id="KW-0808">Transferase</keyword>
<dbReference type="Proteomes" id="UP001359886">
    <property type="component" value="Unassembled WGS sequence"/>
</dbReference>
<dbReference type="EMBL" id="JAZHOG010000009">
    <property type="protein sequence ID" value="MEJ8568798.1"/>
    <property type="molecule type" value="Genomic_DNA"/>
</dbReference>
<dbReference type="InterPro" id="IPR015421">
    <property type="entry name" value="PyrdxlP-dep_Trfase_major"/>
</dbReference>
<dbReference type="AlphaFoldDB" id="A0AAW9RIX1"/>
<dbReference type="GO" id="GO:0016846">
    <property type="term" value="F:carbon-sulfur lyase activity"/>
    <property type="evidence" value="ECO:0007669"/>
    <property type="project" value="TreeGrafter"/>
</dbReference>
<dbReference type="InterPro" id="IPR015422">
    <property type="entry name" value="PyrdxlP-dep_Trfase_small"/>
</dbReference>